<evidence type="ECO:0000313" key="1">
    <source>
        <dbReference type="EMBL" id="QEC70011.1"/>
    </source>
</evidence>
<dbReference type="NCBIfam" id="TIGR03519">
    <property type="entry name" value="T9SS_PorP_fam"/>
    <property type="match status" value="1"/>
</dbReference>
<sequence>MKIRTILTVLLIFYYVILCAQQRPYYTQYILNNYIINPAVAGIENYWDVKASHRHQWVGLNGAPVTTYFTIQGPLTKNSSGRANPTTFHPPGENPRGHIFMEEYKSTDPHHGLGFTVLNDKTGPINRFSLYGSYAYHLPLNDRVSMSAGASLGIQNVSLKTDELDFGTAYPVDPVVAGSAYINNVKPDISIGIMAYSAEWFAGLGVHQIIASKIGFNDGKLGGDSVTIINGKLVPHMFLQAGYRLLLGEDLSLLPSITAKYVNPVPLSFDINLKLQYRDLMWVGVSARPDDGFAAMFGVNINSSINVGYSYDYTTSLLNTVSKGTHEIVVGFLLGNKYGDWCPRNVW</sequence>
<dbReference type="InterPro" id="IPR019861">
    <property type="entry name" value="PorP/SprF_Bacteroidetes"/>
</dbReference>
<dbReference type="RefSeq" id="WP_147192887.1">
    <property type="nucleotide sequence ID" value="NZ_CP042435.1"/>
</dbReference>
<dbReference type="Pfam" id="PF11751">
    <property type="entry name" value="PorP_SprF"/>
    <property type="match status" value="1"/>
</dbReference>
<dbReference type="AlphaFoldDB" id="A0A5B8VFZ5"/>
<reference evidence="1 2" key="1">
    <citation type="journal article" date="2016" name="Int. J. Syst. Evol. Microbiol.">
        <title>Panacibacter ginsenosidivorans gen. nov., sp. nov., with ginsenoside converting activity isolated from soil of a ginseng field.</title>
        <authorList>
            <person name="Siddiqi M.Z."/>
            <person name="Muhammad Shafi S."/>
            <person name="Choi K.D."/>
            <person name="Im W.T."/>
        </authorList>
    </citation>
    <scope>NUCLEOTIDE SEQUENCE [LARGE SCALE GENOMIC DNA]</scope>
    <source>
        <strain evidence="1 2">Gsoil1550</strain>
    </source>
</reference>
<name>A0A5B8VFZ5_9BACT</name>
<dbReference type="KEGG" id="pgin:FRZ67_22915"/>
<dbReference type="OrthoDB" id="626665at2"/>
<proteinExistence type="predicted"/>
<gene>
    <name evidence="1" type="ORF">FRZ67_22915</name>
</gene>
<dbReference type="Proteomes" id="UP000321533">
    <property type="component" value="Chromosome"/>
</dbReference>
<accession>A0A5B8VFZ5</accession>
<dbReference type="EMBL" id="CP042435">
    <property type="protein sequence ID" value="QEC70011.1"/>
    <property type="molecule type" value="Genomic_DNA"/>
</dbReference>
<keyword evidence="2" id="KW-1185">Reference proteome</keyword>
<protein>
    <submittedName>
        <fullName evidence="1">Type IX secretion system membrane protein PorP/SprF</fullName>
    </submittedName>
</protein>
<evidence type="ECO:0000313" key="2">
    <source>
        <dbReference type="Proteomes" id="UP000321533"/>
    </source>
</evidence>
<organism evidence="1 2">
    <name type="scientific">Panacibacter ginsenosidivorans</name>
    <dbReference type="NCBI Taxonomy" id="1813871"/>
    <lineage>
        <taxon>Bacteria</taxon>
        <taxon>Pseudomonadati</taxon>
        <taxon>Bacteroidota</taxon>
        <taxon>Chitinophagia</taxon>
        <taxon>Chitinophagales</taxon>
        <taxon>Chitinophagaceae</taxon>
        <taxon>Panacibacter</taxon>
    </lineage>
</organism>